<dbReference type="PROSITE" id="PS50158">
    <property type="entry name" value="ZF_CCHC"/>
    <property type="match status" value="1"/>
</dbReference>
<evidence type="ECO:0000259" key="3">
    <source>
        <dbReference type="PROSITE" id="PS50158"/>
    </source>
</evidence>
<dbReference type="InterPro" id="IPR013103">
    <property type="entry name" value="RVT_2"/>
</dbReference>
<dbReference type="EMBL" id="BQNB010008763">
    <property type="protein sequence ID" value="GJS53982.1"/>
    <property type="molecule type" value="Genomic_DNA"/>
</dbReference>
<keyword evidence="2" id="KW-0479">Metal-binding</keyword>
<dbReference type="Gene3D" id="4.10.60.10">
    <property type="entry name" value="Zinc finger, CCHC-type"/>
    <property type="match status" value="1"/>
</dbReference>
<accession>A0ABQ4WM94</accession>
<evidence type="ECO:0000256" key="1">
    <source>
        <dbReference type="ARBA" id="ARBA00022750"/>
    </source>
</evidence>
<keyword evidence="1" id="KW-0064">Aspartyl protease</keyword>
<sequence length="525" mass="60676">MMVRHFKKFFKRRGRFVRQPRNNKKTFQISRDDKNGKGDRKCFRCGDPNHFIGECPKPPKDKNQRAFVGGSWSDSGEEDDEKICLGVDLEPDEWIKDSGCSKHMTGNRKLFSSYKAYNGGNVIFGSNLRGNIIGKGQICDNKCRVTFSEHDSEITKDGKVIVPQPRNMTIIGTKWVFRNKLDENGIVSRNKARLVAQGYNQQEGIDYDETYAPVARLESIRILLAYACALDFKLFQMDVKSAFLNGFINEEVYVAQPPGFIDFEKPDHVYKLKKALYGLKQAPKAWYDRLKAFLIKHEYKMGMVDNTLFTKKKSSNPIIFEMSMMGELNFFLGLQIKQMEDGIFFNQSKYIKEMLKKFGLEESKPMKTPMSSDTKLTKDEECESVDSTKYRGMIEFDQILDIPCEGACVFTDKWSLDELTYGVPTDGPYQTNPPSPDDIISYILIDREGQVRRIRHEEEIDVHDHQILTLEIVPTLKPLKEIIWENVFCLVGNQDHVPACLYYMLYCVANSETFNLSYYMEKRTE</sequence>
<dbReference type="SUPFAM" id="SSF57756">
    <property type="entry name" value="Retrovirus zinc finger-like domains"/>
    <property type="match status" value="1"/>
</dbReference>
<dbReference type="InterPro" id="IPR054722">
    <property type="entry name" value="PolX-like_BBD"/>
</dbReference>
<dbReference type="Pfam" id="PF22936">
    <property type="entry name" value="Pol_BBD"/>
    <property type="match status" value="1"/>
</dbReference>
<evidence type="ECO:0000256" key="2">
    <source>
        <dbReference type="PROSITE-ProRule" id="PRU00047"/>
    </source>
</evidence>
<dbReference type="SUPFAM" id="SSF56672">
    <property type="entry name" value="DNA/RNA polymerases"/>
    <property type="match status" value="1"/>
</dbReference>
<evidence type="ECO:0000313" key="4">
    <source>
        <dbReference type="EMBL" id="GJS53982.1"/>
    </source>
</evidence>
<reference evidence="4" key="1">
    <citation type="journal article" date="2022" name="Int. J. Mol. Sci.">
        <title>Draft Genome of Tanacetum Coccineum: Genomic Comparison of Closely Related Tanacetum-Family Plants.</title>
        <authorList>
            <person name="Yamashiro T."/>
            <person name="Shiraishi A."/>
            <person name="Nakayama K."/>
            <person name="Satake H."/>
        </authorList>
    </citation>
    <scope>NUCLEOTIDE SEQUENCE</scope>
</reference>
<protein>
    <submittedName>
        <fullName evidence="4">Retrovirus-related pol polyprotein from transposon TNT 1-94</fullName>
    </submittedName>
</protein>
<keyword evidence="2" id="KW-0862">Zinc</keyword>
<dbReference type="InterPro" id="IPR001878">
    <property type="entry name" value="Znf_CCHC"/>
</dbReference>
<organism evidence="4 5">
    <name type="scientific">Tanacetum coccineum</name>
    <dbReference type="NCBI Taxonomy" id="301880"/>
    <lineage>
        <taxon>Eukaryota</taxon>
        <taxon>Viridiplantae</taxon>
        <taxon>Streptophyta</taxon>
        <taxon>Embryophyta</taxon>
        <taxon>Tracheophyta</taxon>
        <taxon>Spermatophyta</taxon>
        <taxon>Magnoliopsida</taxon>
        <taxon>eudicotyledons</taxon>
        <taxon>Gunneridae</taxon>
        <taxon>Pentapetalae</taxon>
        <taxon>asterids</taxon>
        <taxon>campanulids</taxon>
        <taxon>Asterales</taxon>
        <taxon>Asteraceae</taxon>
        <taxon>Asteroideae</taxon>
        <taxon>Anthemideae</taxon>
        <taxon>Anthemidinae</taxon>
        <taxon>Tanacetum</taxon>
    </lineage>
</organism>
<evidence type="ECO:0000313" key="5">
    <source>
        <dbReference type="Proteomes" id="UP001151760"/>
    </source>
</evidence>
<dbReference type="InterPro" id="IPR036875">
    <property type="entry name" value="Znf_CCHC_sf"/>
</dbReference>
<comment type="caution">
    <text evidence="4">The sequence shown here is derived from an EMBL/GenBank/DDBJ whole genome shotgun (WGS) entry which is preliminary data.</text>
</comment>
<dbReference type="InterPro" id="IPR043502">
    <property type="entry name" value="DNA/RNA_pol_sf"/>
</dbReference>
<reference evidence="4" key="2">
    <citation type="submission" date="2022-01" db="EMBL/GenBank/DDBJ databases">
        <authorList>
            <person name="Yamashiro T."/>
            <person name="Shiraishi A."/>
            <person name="Satake H."/>
            <person name="Nakayama K."/>
        </authorList>
    </citation>
    <scope>NUCLEOTIDE SEQUENCE</scope>
</reference>
<dbReference type="Proteomes" id="UP001151760">
    <property type="component" value="Unassembled WGS sequence"/>
</dbReference>
<dbReference type="Pfam" id="PF07727">
    <property type="entry name" value="RVT_2"/>
    <property type="match status" value="1"/>
</dbReference>
<feature type="domain" description="CCHC-type" evidence="3">
    <location>
        <begin position="40"/>
        <end position="57"/>
    </location>
</feature>
<keyword evidence="2" id="KW-0863">Zinc-finger</keyword>
<keyword evidence="1" id="KW-0378">Hydrolase</keyword>
<proteinExistence type="predicted"/>
<name>A0ABQ4WM94_9ASTR</name>
<keyword evidence="1" id="KW-0645">Protease</keyword>
<keyword evidence="5" id="KW-1185">Reference proteome</keyword>
<gene>
    <name evidence="4" type="ORF">Tco_0627344</name>
</gene>